<reference evidence="2 3" key="1">
    <citation type="journal article" date="2019" name="Int. J. Syst. Evol. Microbiol.">
        <title>The Global Catalogue of Microorganisms (GCM) 10K type strain sequencing project: providing services to taxonomists for standard genome sequencing and annotation.</title>
        <authorList>
            <consortium name="The Broad Institute Genomics Platform"/>
            <consortium name="The Broad Institute Genome Sequencing Center for Infectious Disease"/>
            <person name="Wu L."/>
            <person name="Ma J."/>
        </authorList>
    </citation>
    <scope>NUCLEOTIDE SEQUENCE [LARGE SCALE GENOMIC DNA]</scope>
    <source>
        <strain evidence="2 3">JCM 16013</strain>
    </source>
</reference>
<sequence>MGQGAAGMGAGPDDDEPLTGEGDVLRHGWATPFEKAFGRPFGRTPTLPQPLRISPSHSFYN</sequence>
<keyword evidence="3" id="KW-1185">Reference proteome</keyword>
<feature type="region of interest" description="Disordered" evidence="1">
    <location>
        <begin position="1"/>
        <end position="24"/>
    </location>
</feature>
<accession>A0ABN2SGN0</accession>
<evidence type="ECO:0000313" key="3">
    <source>
        <dbReference type="Proteomes" id="UP001499854"/>
    </source>
</evidence>
<comment type="caution">
    <text evidence="2">The sequence shown here is derived from an EMBL/GenBank/DDBJ whole genome shotgun (WGS) entry which is preliminary data.</text>
</comment>
<feature type="compositionally biased region" description="Gly residues" evidence="1">
    <location>
        <begin position="1"/>
        <end position="10"/>
    </location>
</feature>
<evidence type="ECO:0000256" key="1">
    <source>
        <dbReference type="SAM" id="MobiDB-lite"/>
    </source>
</evidence>
<gene>
    <name evidence="2" type="ORF">GCM10009838_55900</name>
</gene>
<dbReference type="EMBL" id="BAAAQM010000037">
    <property type="protein sequence ID" value="GAA1986253.1"/>
    <property type="molecule type" value="Genomic_DNA"/>
</dbReference>
<proteinExistence type="predicted"/>
<evidence type="ECO:0000313" key="2">
    <source>
        <dbReference type="EMBL" id="GAA1986253.1"/>
    </source>
</evidence>
<organism evidence="2 3">
    <name type="scientific">Catenulispora subtropica</name>
    <dbReference type="NCBI Taxonomy" id="450798"/>
    <lineage>
        <taxon>Bacteria</taxon>
        <taxon>Bacillati</taxon>
        <taxon>Actinomycetota</taxon>
        <taxon>Actinomycetes</taxon>
        <taxon>Catenulisporales</taxon>
        <taxon>Catenulisporaceae</taxon>
        <taxon>Catenulispora</taxon>
    </lineage>
</organism>
<feature type="region of interest" description="Disordered" evidence="1">
    <location>
        <begin position="36"/>
        <end position="61"/>
    </location>
</feature>
<dbReference type="Proteomes" id="UP001499854">
    <property type="component" value="Unassembled WGS sequence"/>
</dbReference>
<name>A0ABN2SGN0_9ACTN</name>
<protein>
    <submittedName>
        <fullName evidence="2">Uncharacterized protein</fullName>
    </submittedName>
</protein>